<gene>
    <name evidence="1" type="ORF">SMTD_LOCUS8782</name>
</gene>
<protein>
    <submittedName>
        <fullName evidence="1">Uncharacterized protein</fullName>
    </submittedName>
</protein>
<proteinExistence type="predicted"/>
<dbReference type="EMBL" id="UZAL01029176">
    <property type="protein sequence ID" value="VDP46462.1"/>
    <property type="molecule type" value="Genomic_DNA"/>
</dbReference>
<evidence type="ECO:0000313" key="2">
    <source>
        <dbReference type="Proteomes" id="UP000269396"/>
    </source>
</evidence>
<dbReference type="AlphaFoldDB" id="A0A3P8D545"/>
<dbReference type="Proteomes" id="UP000269396">
    <property type="component" value="Unassembled WGS sequence"/>
</dbReference>
<keyword evidence="2" id="KW-1185">Reference proteome</keyword>
<organism evidence="1 2">
    <name type="scientific">Schistosoma mattheei</name>
    <dbReference type="NCBI Taxonomy" id="31246"/>
    <lineage>
        <taxon>Eukaryota</taxon>
        <taxon>Metazoa</taxon>
        <taxon>Spiralia</taxon>
        <taxon>Lophotrochozoa</taxon>
        <taxon>Platyhelminthes</taxon>
        <taxon>Trematoda</taxon>
        <taxon>Digenea</taxon>
        <taxon>Strigeidida</taxon>
        <taxon>Schistosomatoidea</taxon>
        <taxon>Schistosomatidae</taxon>
        <taxon>Schistosoma</taxon>
    </lineage>
</organism>
<reference evidence="1 2" key="1">
    <citation type="submission" date="2018-11" db="EMBL/GenBank/DDBJ databases">
        <authorList>
            <consortium name="Pathogen Informatics"/>
        </authorList>
    </citation>
    <scope>NUCLEOTIDE SEQUENCE [LARGE SCALE GENOMIC DNA]</scope>
    <source>
        <strain>Denwood</strain>
        <strain evidence="2">Zambia</strain>
    </source>
</reference>
<sequence length="69" mass="8356">MRWLRHVLRMHNHRLPRRTMFHPVGVGWKKARDGQTKIWHRSVKLLTSGLSYVVRCRLPGWDRPDDSNR</sequence>
<evidence type="ECO:0000313" key="1">
    <source>
        <dbReference type="EMBL" id="VDP46462.1"/>
    </source>
</evidence>
<name>A0A3P8D545_9TREM</name>
<accession>A0A3P8D545</accession>